<keyword evidence="4" id="KW-1185">Reference proteome</keyword>
<comment type="caution">
    <text evidence="3">The sequence shown here is derived from an EMBL/GenBank/DDBJ whole genome shotgun (WGS) entry which is preliminary data.</text>
</comment>
<feature type="region of interest" description="Disordered" evidence="2">
    <location>
        <begin position="458"/>
        <end position="516"/>
    </location>
</feature>
<gene>
    <name evidence="3" type="primary">RvY_00528-1</name>
    <name evidence="3" type="synonym">RvY_00528.1</name>
    <name evidence="3" type="ORF">RvY_00528</name>
</gene>
<feature type="coiled-coil region" evidence="1">
    <location>
        <begin position="103"/>
        <end position="137"/>
    </location>
</feature>
<accession>A0A1D1UNH2</accession>
<feature type="compositionally biased region" description="Low complexity" evidence="2">
    <location>
        <begin position="474"/>
        <end position="506"/>
    </location>
</feature>
<keyword evidence="1" id="KW-0175">Coiled coil</keyword>
<feature type="coiled-coil region" evidence="1">
    <location>
        <begin position="539"/>
        <end position="569"/>
    </location>
</feature>
<dbReference type="Proteomes" id="UP000186922">
    <property type="component" value="Unassembled WGS sequence"/>
</dbReference>
<feature type="region of interest" description="Disordered" evidence="2">
    <location>
        <begin position="260"/>
        <end position="288"/>
    </location>
</feature>
<name>A0A1D1UNH2_RAMVA</name>
<evidence type="ECO:0000256" key="2">
    <source>
        <dbReference type="SAM" id="MobiDB-lite"/>
    </source>
</evidence>
<evidence type="ECO:0000313" key="4">
    <source>
        <dbReference type="Proteomes" id="UP000186922"/>
    </source>
</evidence>
<evidence type="ECO:0000313" key="3">
    <source>
        <dbReference type="EMBL" id="GAU87718.1"/>
    </source>
</evidence>
<dbReference type="PANTHER" id="PTHR31935">
    <property type="entry name" value="COILED-COIL DOMAIN-CONTAINING PROTEIN 13"/>
    <property type="match status" value="1"/>
</dbReference>
<reference evidence="3 4" key="1">
    <citation type="journal article" date="2016" name="Nat. Commun.">
        <title>Extremotolerant tardigrade genome and improved radiotolerance of human cultured cells by tardigrade-unique protein.</title>
        <authorList>
            <person name="Hashimoto T."/>
            <person name="Horikawa D.D."/>
            <person name="Saito Y."/>
            <person name="Kuwahara H."/>
            <person name="Kozuka-Hata H."/>
            <person name="Shin-I T."/>
            <person name="Minakuchi Y."/>
            <person name="Ohishi K."/>
            <person name="Motoyama A."/>
            <person name="Aizu T."/>
            <person name="Enomoto A."/>
            <person name="Kondo K."/>
            <person name="Tanaka S."/>
            <person name="Hara Y."/>
            <person name="Koshikawa S."/>
            <person name="Sagara H."/>
            <person name="Miura T."/>
            <person name="Yokobori S."/>
            <person name="Miyagawa K."/>
            <person name="Suzuki Y."/>
            <person name="Kubo T."/>
            <person name="Oyama M."/>
            <person name="Kohara Y."/>
            <person name="Fujiyama A."/>
            <person name="Arakawa K."/>
            <person name="Katayama T."/>
            <person name="Toyoda A."/>
            <person name="Kunieda T."/>
        </authorList>
    </citation>
    <scope>NUCLEOTIDE SEQUENCE [LARGE SCALE GENOMIC DNA]</scope>
    <source>
        <strain evidence="3 4">YOKOZUNA-1</strain>
    </source>
</reference>
<dbReference type="InterPro" id="IPR038929">
    <property type="entry name" value="CCDC13"/>
</dbReference>
<proteinExistence type="predicted"/>
<dbReference type="AlphaFoldDB" id="A0A1D1UNH2"/>
<dbReference type="STRING" id="947166.A0A1D1UNH2"/>
<feature type="compositionally biased region" description="Basic and acidic residues" evidence="2">
    <location>
        <begin position="160"/>
        <end position="173"/>
    </location>
</feature>
<sequence length="610" mass="68727">MVEDEKGEDLRLVEYFEFNVDKESGDTNVTRKGLGGDTLLDMVTDNFSEQIRELRDINARLTNANLEKDMEIQQLKVKLSSLTGQNAQDTVTGAKIVELAKAKRELSAKYESEVAKVKKLQNDKAELERKLMYSECSVVDIVARDKELNSSRRVLSSKPAMEKKPEPSQSDTDVRLLSHKLHSAVEKTSLAAHENACLRQQLQKVHKLLEREVGPGVDVAALLKEETPGYRGRDQLIQLLKSKLDTSRKEMEALKLFDRETTDHGPSASNLSLRTPSSWKSIGKPEPNEYNQKYKEQLAHVDQKRRADIATLAEEHEKLQKAYCDLKAKTAADKDRMDYLSKENTRLCQFNRHVLETCKKDAELIQYFQKTIVELREAFSKTAGSSSHPLTPLPESHDSQILKVPSLSIRSSTSLSGSSRRSVASRSSRSVNHVVSKKIAQMEQEIANLKQLNSMTFDELGSESGPEKPPGLRSSGSVQSTVSTVSQTFKSPVPTKSSSSSVATLSKNRQKNGEQLSESFPEYTLYTFLREILTKNHGSRSLETEMRELEELRMEHSRTKESAEMLQLKLSHLQLATEAKQPALCVPYAELQVSGWGEIGRFRRFGWIIK</sequence>
<feature type="region of interest" description="Disordered" evidence="2">
    <location>
        <begin position="411"/>
        <end position="435"/>
    </location>
</feature>
<organism evidence="3 4">
    <name type="scientific">Ramazzottius varieornatus</name>
    <name type="common">Water bear</name>
    <name type="synonym">Tardigrade</name>
    <dbReference type="NCBI Taxonomy" id="947166"/>
    <lineage>
        <taxon>Eukaryota</taxon>
        <taxon>Metazoa</taxon>
        <taxon>Ecdysozoa</taxon>
        <taxon>Tardigrada</taxon>
        <taxon>Eutardigrada</taxon>
        <taxon>Parachela</taxon>
        <taxon>Hypsibioidea</taxon>
        <taxon>Ramazzottiidae</taxon>
        <taxon>Ramazzottius</taxon>
    </lineage>
</organism>
<feature type="region of interest" description="Disordered" evidence="2">
    <location>
        <begin position="152"/>
        <end position="173"/>
    </location>
</feature>
<evidence type="ECO:0000256" key="1">
    <source>
        <dbReference type="SAM" id="Coils"/>
    </source>
</evidence>
<feature type="compositionally biased region" description="Polar residues" evidence="2">
    <location>
        <begin position="267"/>
        <end position="280"/>
    </location>
</feature>
<dbReference type="OrthoDB" id="10258312at2759"/>
<dbReference type="PANTHER" id="PTHR31935:SF1">
    <property type="entry name" value="COILED-COIL DOMAIN-CONTAINING PROTEIN 13"/>
    <property type="match status" value="1"/>
</dbReference>
<protein>
    <submittedName>
        <fullName evidence="3">Uncharacterized protein</fullName>
    </submittedName>
</protein>
<dbReference type="EMBL" id="BDGG01000001">
    <property type="protein sequence ID" value="GAU87718.1"/>
    <property type="molecule type" value="Genomic_DNA"/>
</dbReference>
<feature type="compositionally biased region" description="Low complexity" evidence="2">
    <location>
        <begin position="411"/>
        <end position="434"/>
    </location>
</feature>